<dbReference type="Pfam" id="PF13895">
    <property type="entry name" value="Ig_2"/>
    <property type="match status" value="2"/>
</dbReference>
<evidence type="ECO:0000313" key="13">
    <source>
        <dbReference type="EMBL" id="CAL8080627.1"/>
    </source>
</evidence>
<feature type="domain" description="Ig-like" evidence="11">
    <location>
        <begin position="753"/>
        <end position="845"/>
    </location>
</feature>
<dbReference type="Pfam" id="PF13927">
    <property type="entry name" value="Ig_3"/>
    <property type="match status" value="4"/>
</dbReference>
<feature type="region of interest" description="Disordered" evidence="9">
    <location>
        <begin position="1233"/>
        <end position="1257"/>
    </location>
</feature>
<dbReference type="EMBL" id="CAXLJM020000014">
    <property type="protein sequence ID" value="CAL8080627.1"/>
    <property type="molecule type" value="Genomic_DNA"/>
</dbReference>
<evidence type="ECO:0000313" key="14">
    <source>
        <dbReference type="Proteomes" id="UP001642540"/>
    </source>
</evidence>
<dbReference type="SUPFAM" id="SSF49265">
    <property type="entry name" value="Fibronectin type III"/>
    <property type="match status" value="1"/>
</dbReference>
<gene>
    <name evidence="13" type="ORF">ODALV1_LOCUS4695</name>
</gene>
<proteinExistence type="predicted"/>
<dbReference type="SUPFAM" id="SSF48726">
    <property type="entry name" value="Immunoglobulin"/>
    <property type="match status" value="9"/>
</dbReference>
<keyword evidence="5 10" id="KW-0472">Membrane</keyword>
<feature type="domain" description="Ig-like" evidence="11">
    <location>
        <begin position="272"/>
        <end position="361"/>
    </location>
</feature>
<evidence type="ECO:0000256" key="4">
    <source>
        <dbReference type="ARBA" id="ARBA00022989"/>
    </source>
</evidence>
<feature type="domain" description="Ig-like" evidence="11">
    <location>
        <begin position="561"/>
        <end position="655"/>
    </location>
</feature>
<keyword evidence="7" id="KW-0325">Glycoprotein</keyword>
<dbReference type="SMART" id="SM00409">
    <property type="entry name" value="IG"/>
    <property type="match status" value="9"/>
</dbReference>
<sequence>MIYIMDIHRSSRSLPKLHHHFRWNSHRKSWINFMCWIVLITSCSLSEVVAQQQSFRVRPEPVEVKLGGQAVLRCEVDNQAGRAQWTKDGFAFGFEREIPGYPRYSMVGDASSGVHNLKIQNVTLQDIAEYQCQVLPKGPIRAIRADARLDVLVPPRSIEIVNHAQDATITVKEKESIDLECVVRDARPAATIVWYKNDQIHRTENRKDSSDLEDIQSDGVTVKMNTTRSKIKILPTSEDDRSKYTCEARHRALAKPQKVSVSLSVQYPPGAPRIDGYTEGEPIRENKSVTLVCVSRGGNPLAELIWYKNDVRIDSSYSTLNRESRNELTITAATKDNLARLRCEASNIMINTPKIADVVLTVMFNPKEVKISGPTEAKPGDNVTLTCTTSNSNPKAEIAWFKGGESVESLYTYSPASPEGGWTTISNVSIPVYDTDRSIIVTCQGVNKGLGESKVASHTIHVIQPPGRPRIYKTSLNMTAGHSQQVTCTSTGGHPPATLQWYKGNKKVDSRMETKGNMVTAELSLVATPTDNGEVYRCEAKNKAISKAYTEPITFHVLFAPSNVNITVNPQTLKEGQRVNLTCESASSNPSAEMAWFRDGVSIPSNSNYTLPGDNRGKRAVSVLMLDLTSELDNALYTCSAQNTAVKKSVHDTITLQVAYKPKFIENPGEKVTVEEGKSTSITVKAKGNPDQITYKWSKNGSPVLTTKGKVSVDGGELSFIDVSRKDKGKYEIEASNKEGTTTLNVELDVQYPANVDTPFPWIMIGEGELANMECAIDANPLEESMVEWSHESADKMSQLGDRAERAFQDNKSYLTIKNVTTNDAGLYFCTVNNGIGDATNRSIFLIVKHKPDIDLSPQIAKAASNKGETGKLICRAKGAPNVTFSWSREGRVITNETEPAKYSVLYNQVDMMTWESILLVSDVQSRDYGAYECVARNELDDERHTVRLDITSAPEPPSGLHVVNFTHDSVTLTWIPGFDGGYEQSYKIRYIRVGSDNARYVEVFPKNMTIFTVTQLALGTEYAFAVAAHNVIGESNYTTEIVRQETSMYPHDRLQLSQMLEGRTDMLKIIIISASVVGTILLLLNIAIVSYVIYKKKSNRKGKQEDASEQGSSKSATIEMYAPSSYNETVTGETLSSISEKSATYSHPEHHEEYIEDGGKGVGVSTYLVEPINHHSSGYPYQDMRGTLRASTLPRQPKQHLHGSPLDLHGGHPMHHEDDGYVDALRRSGYNPGDKSMLYGRTTPRPTSRPPQVPPIPELYNIPPEARYVPCPPPGFGGSPVGNGSVLPMSHSASHTMLNASGHQMVSPASFQPNGHIITANGPLSPGRSSILTTFAPNPSPNHMEHEGHLV</sequence>
<dbReference type="PROSITE" id="PS00290">
    <property type="entry name" value="IG_MHC"/>
    <property type="match status" value="1"/>
</dbReference>
<evidence type="ECO:0000256" key="5">
    <source>
        <dbReference type="ARBA" id="ARBA00023136"/>
    </source>
</evidence>
<evidence type="ECO:0000256" key="6">
    <source>
        <dbReference type="ARBA" id="ARBA00023157"/>
    </source>
</evidence>
<dbReference type="Pfam" id="PF08205">
    <property type="entry name" value="C2-set_2"/>
    <property type="match status" value="1"/>
</dbReference>
<accession>A0ABP1PWY4</accession>
<dbReference type="PROSITE" id="PS50853">
    <property type="entry name" value="FN3"/>
    <property type="match status" value="1"/>
</dbReference>
<dbReference type="PANTHER" id="PTHR11640:SF136">
    <property type="entry name" value="NEPHRIN"/>
    <property type="match status" value="1"/>
</dbReference>
<dbReference type="InterPro" id="IPR003006">
    <property type="entry name" value="Ig/MHC_CS"/>
</dbReference>
<dbReference type="InterPro" id="IPR013162">
    <property type="entry name" value="CD80_C2-set"/>
</dbReference>
<dbReference type="InterPro" id="IPR003961">
    <property type="entry name" value="FN3_dom"/>
</dbReference>
<dbReference type="PANTHER" id="PTHR11640">
    <property type="entry name" value="NEPHRIN"/>
    <property type="match status" value="1"/>
</dbReference>
<keyword evidence="8" id="KW-0393">Immunoglobulin domain</keyword>
<evidence type="ECO:0000259" key="11">
    <source>
        <dbReference type="PROSITE" id="PS50835"/>
    </source>
</evidence>
<dbReference type="Proteomes" id="UP001642540">
    <property type="component" value="Unassembled WGS sequence"/>
</dbReference>
<organism evidence="13 14">
    <name type="scientific">Orchesella dallaii</name>
    <dbReference type="NCBI Taxonomy" id="48710"/>
    <lineage>
        <taxon>Eukaryota</taxon>
        <taxon>Metazoa</taxon>
        <taxon>Ecdysozoa</taxon>
        <taxon>Arthropoda</taxon>
        <taxon>Hexapoda</taxon>
        <taxon>Collembola</taxon>
        <taxon>Entomobryomorpha</taxon>
        <taxon>Entomobryoidea</taxon>
        <taxon>Orchesellidae</taxon>
        <taxon>Orchesellinae</taxon>
        <taxon>Orchesella</taxon>
    </lineage>
</organism>
<feature type="domain" description="Ig-like" evidence="11">
    <location>
        <begin position="469"/>
        <end position="554"/>
    </location>
</feature>
<feature type="domain" description="Ig-like" evidence="11">
    <location>
        <begin position="53"/>
        <end position="134"/>
    </location>
</feature>
<keyword evidence="2 10" id="KW-0812">Transmembrane</keyword>
<dbReference type="Pfam" id="PF00041">
    <property type="entry name" value="fn3"/>
    <property type="match status" value="1"/>
</dbReference>
<dbReference type="InterPro" id="IPR036179">
    <property type="entry name" value="Ig-like_dom_sf"/>
</dbReference>
<evidence type="ECO:0000256" key="8">
    <source>
        <dbReference type="ARBA" id="ARBA00023319"/>
    </source>
</evidence>
<feature type="region of interest" description="Disordered" evidence="9">
    <location>
        <begin position="1135"/>
        <end position="1159"/>
    </location>
</feature>
<keyword evidence="4 10" id="KW-1133">Transmembrane helix</keyword>
<dbReference type="Gene3D" id="2.60.40.10">
    <property type="entry name" value="Immunoglobulins"/>
    <property type="match status" value="10"/>
</dbReference>
<dbReference type="CDD" id="cd00096">
    <property type="entry name" value="Ig"/>
    <property type="match status" value="1"/>
</dbReference>
<dbReference type="Pfam" id="PF07679">
    <property type="entry name" value="I-set"/>
    <property type="match status" value="1"/>
</dbReference>
<evidence type="ECO:0000256" key="7">
    <source>
        <dbReference type="ARBA" id="ARBA00023180"/>
    </source>
</evidence>
<evidence type="ECO:0000256" key="2">
    <source>
        <dbReference type="ARBA" id="ARBA00022692"/>
    </source>
</evidence>
<comment type="caution">
    <text evidence="13">The sequence shown here is derived from an EMBL/GenBank/DDBJ whole genome shotgun (WGS) entry which is preliminary data.</text>
</comment>
<feature type="domain" description="Ig-like" evidence="11">
    <location>
        <begin position="366"/>
        <end position="457"/>
    </location>
</feature>
<protein>
    <recommendedName>
        <fullName evidence="15">Nephrin</fullName>
    </recommendedName>
</protein>
<reference evidence="13 14" key="1">
    <citation type="submission" date="2024-08" db="EMBL/GenBank/DDBJ databases">
        <authorList>
            <person name="Cucini C."/>
            <person name="Frati F."/>
        </authorList>
    </citation>
    <scope>NUCLEOTIDE SEQUENCE [LARGE SCALE GENOMIC DNA]</scope>
</reference>
<dbReference type="InterPro" id="IPR051275">
    <property type="entry name" value="Cell_adhesion_signaling"/>
</dbReference>
<dbReference type="InterPro" id="IPR007110">
    <property type="entry name" value="Ig-like_dom"/>
</dbReference>
<evidence type="ECO:0000259" key="12">
    <source>
        <dbReference type="PROSITE" id="PS50853"/>
    </source>
</evidence>
<keyword evidence="3" id="KW-0677">Repeat</keyword>
<dbReference type="InterPro" id="IPR013106">
    <property type="entry name" value="Ig_V-set"/>
</dbReference>
<name>A0ABP1PWY4_9HEXA</name>
<feature type="compositionally biased region" description="Polar residues" evidence="9">
    <location>
        <begin position="1135"/>
        <end position="1146"/>
    </location>
</feature>
<dbReference type="InterPro" id="IPR003598">
    <property type="entry name" value="Ig_sub2"/>
</dbReference>
<dbReference type="Pfam" id="PF07686">
    <property type="entry name" value="V-set"/>
    <property type="match status" value="1"/>
</dbReference>
<dbReference type="SMART" id="SM00060">
    <property type="entry name" value="FN3"/>
    <property type="match status" value="1"/>
</dbReference>
<feature type="domain" description="Ig-like" evidence="11">
    <location>
        <begin position="852"/>
        <end position="952"/>
    </location>
</feature>
<evidence type="ECO:0000256" key="10">
    <source>
        <dbReference type="SAM" id="Phobius"/>
    </source>
</evidence>
<feature type="transmembrane region" description="Helical" evidence="10">
    <location>
        <begin position="1070"/>
        <end position="1095"/>
    </location>
</feature>
<dbReference type="InterPro" id="IPR003599">
    <property type="entry name" value="Ig_sub"/>
</dbReference>
<dbReference type="InterPro" id="IPR013783">
    <property type="entry name" value="Ig-like_fold"/>
</dbReference>
<feature type="domain" description="Fibronectin type-III" evidence="12">
    <location>
        <begin position="957"/>
        <end position="1050"/>
    </location>
</feature>
<dbReference type="InterPro" id="IPR013098">
    <property type="entry name" value="Ig_I-set"/>
</dbReference>
<keyword evidence="6" id="KW-1015">Disulfide bond</keyword>
<keyword evidence="14" id="KW-1185">Reference proteome</keyword>
<dbReference type="SMART" id="SM00408">
    <property type="entry name" value="IGc2"/>
    <property type="match status" value="9"/>
</dbReference>
<dbReference type="CDD" id="cd00063">
    <property type="entry name" value="FN3"/>
    <property type="match status" value="1"/>
</dbReference>
<evidence type="ECO:0008006" key="15">
    <source>
        <dbReference type="Google" id="ProtNLM"/>
    </source>
</evidence>
<feature type="domain" description="Ig-like" evidence="11">
    <location>
        <begin position="662"/>
        <end position="749"/>
    </location>
</feature>
<feature type="compositionally biased region" description="Pro residues" evidence="9">
    <location>
        <begin position="1248"/>
        <end position="1257"/>
    </location>
</feature>
<feature type="domain" description="Ig-like" evidence="11">
    <location>
        <begin position="155"/>
        <end position="262"/>
    </location>
</feature>
<evidence type="ECO:0000256" key="3">
    <source>
        <dbReference type="ARBA" id="ARBA00022737"/>
    </source>
</evidence>
<comment type="subcellular location">
    <subcellularLocation>
        <location evidence="1">Membrane</location>
        <topology evidence="1">Single-pass type I membrane protein</topology>
    </subcellularLocation>
</comment>
<dbReference type="PROSITE" id="PS50835">
    <property type="entry name" value="IG_LIKE"/>
    <property type="match status" value="9"/>
</dbReference>
<dbReference type="InterPro" id="IPR036116">
    <property type="entry name" value="FN3_sf"/>
</dbReference>
<evidence type="ECO:0000256" key="9">
    <source>
        <dbReference type="SAM" id="MobiDB-lite"/>
    </source>
</evidence>
<evidence type="ECO:0000256" key="1">
    <source>
        <dbReference type="ARBA" id="ARBA00004479"/>
    </source>
</evidence>
<feature type="compositionally biased region" description="Basic and acidic residues" evidence="9">
    <location>
        <begin position="1148"/>
        <end position="1159"/>
    </location>
</feature>